<dbReference type="Gene3D" id="3.60.60.10">
    <property type="entry name" value="Penicillin V Acylase, Chain A"/>
    <property type="match status" value="1"/>
</dbReference>
<dbReference type="EMBL" id="JAJIAO010000001">
    <property type="protein sequence ID" value="MCK8624141.1"/>
    <property type="molecule type" value="Genomic_DNA"/>
</dbReference>
<evidence type="ECO:0000256" key="3">
    <source>
        <dbReference type="ARBA" id="ARBA00022670"/>
    </source>
</evidence>
<comment type="similarity">
    <text evidence="2 6">Belongs to the peptidase C69 family.</text>
</comment>
<dbReference type="InterPro" id="IPR005322">
    <property type="entry name" value="Peptidase_C69"/>
</dbReference>
<keyword evidence="4 6" id="KW-0378">Hydrolase</keyword>
<name>A0ABT0HZX7_9LACO</name>
<dbReference type="PANTHER" id="PTHR12994:SF17">
    <property type="entry name" value="LD30995P"/>
    <property type="match status" value="1"/>
</dbReference>
<evidence type="ECO:0000256" key="5">
    <source>
        <dbReference type="ARBA" id="ARBA00022997"/>
    </source>
</evidence>
<dbReference type="PANTHER" id="PTHR12994">
    <property type="entry name" value="SECERNIN"/>
    <property type="match status" value="1"/>
</dbReference>
<protein>
    <recommendedName>
        <fullName evidence="6">Dipeptidase</fullName>
        <ecNumber evidence="6">3.4.-.-</ecNumber>
    </recommendedName>
</protein>
<keyword evidence="8" id="KW-1185">Reference proteome</keyword>
<organism evidence="7 8">
    <name type="scientific">Apilactobacillus xinyiensis</name>
    <dbReference type="NCBI Taxonomy" id="2841032"/>
    <lineage>
        <taxon>Bacteria</taxon>
        <taxon>Bacillati</taxon>
        <taxon>Bacillota</taxon>
        <taxon>Bacilli</taxon>
        <taxon>Lactobacillales</taxon>
        <taxon>Lactobacillaceae</taxon>
        <taxon>Apilactobacillus</taxon>
    </lineage>
</organism>
<comment type="caution">
    <text evidence="7">The sequence shown here is derived from an EMBL/GenBank/DDBJ whole genome shotgun (WGS) entry which is preliminary data.</text>
</comment>
<accession>A0ABT0HZX7</accession>
<evidence type="ECO:0000313" key="7">
    <source>
        <dbReference type="EMBL" id="MCK8624141.1"/>
    </source>
</evidence>
<dbReference type="Pfam" id="PF03577">
    <property type="entry name" value="Peptidase_C69"/>
    <property type="match status" value="1"/>
</dbReference>
<evidence type="ECO:0000256" key="4">
    <source>
        <dbReference type="ARBA" id="ARBA00022801"/>
    </source>
</evidence>
<evidence type="ECO:0000313" key="8">
    <source>
        <dbReference type="Proteomes" id="UP001522905"/>
    </source>
</evidence>
<dbReference type="RefSeq" id="WP_248601419.1">
    <property type="nucleotide sequence ID" value="NZ_JAJIAO010000001.1"/>
</dbReference>
<reference evidence="7 8" key="1">
    <citation type="submission" date="2021-11" db="EMBL/GenBank/DDBJ databases">
        <title>Comparative genomics of bee honey and flower isolates.</title>
        <authorList>
            <person name="Bechtner J.D."/>
            <person name="Gallus M.K."/>
            <person name="Ehrmann M."/>
        </authorList>
    </citation>
    <scope>NUCLEOTIDE SEQUENCE [LARGE SCALE GENOMIC DNA]</scope>
    <source>
        <strain evidence="7 8">M161</strain>
    </source>
</reference>
<dbReference type="NCBIfam" id="NF033678">
    <property type="entry name" value="C69_fam_dipept"/>
    <property type="match status" value="1"/>
</dbReference>
<dbReference type="GO" id="GO:0016805">
    <property type="term" value="F:dipeptidase activity"/>
    <property type="evidence" value="ECO:0007669"/>
    <property type="project" value="UniProtKB-KW"/>
</dbReference>
<gene>
    <name evidence="7" type="ORF">LNP07_01200</name>
</gene>
<proteinExistence type="inferred from homology"/>
<sequence>MIILNKYSACTSIIIGKKASTDGSIMIGRNEDCKSSWPKHFVVHSAKKFKKENVFKSNDNDFKISLPLTRYKYSATPEWTTKYGLFEENGFNEYGVAMSATESAYSNSQVLGYDPLVKDGIGEEAMVTVVLPYVKTARDGVKRLGNIVSKYGTCESNGVLFADKAEAWYMETGSGHHWVAKKIPDDSYAVISNQLSIENIDFNDKENYLYSENIYDFINKNNLQTSEDDQFNFRNIFGIRDVDDTKYNNPRVWYGQKMFNPKIKQGPKEHNMPFVRKAEKLLSIDDAQRFLSSHFEGTKYDPVGDGEENDKKMFRPVSLAKTQEAHVLQIQPKLPTSIGCVQWIAMGVAAESTFVPFYQGIDDTPEQYKKGEINYDPNSAYWIFKLAGVLVDAHYKYFISDLEDLQKEMKILIRQNMIKIEHQYKNKNNAWLTEKNNKLAEKILQEYQKFAYRIISKSTDFSPLNYKQNLDL</sequence>
<evidence type="ECO:0000256" key="1">
    <source>
        <dbReference type="ARBA" id="ARBA00001670"/>
    </source>
</evidence>
<comment type="catalytic activity">
    <reaction evidence="1">
        <text>an L-aminoacyl-L-amino acid + H2O = 2 an L-alpha-amino acid</text>
        <dbReference type="Rhea" id="RHEA:48940"/>
        <dbReference type="ChEBI" id="CHEBI:15377"/>
        <dbReference type="ChEBI" id="CHEBI:59869"/>
        <dbReference type="ChEBI" id="CHEBI:77460"/>
        <dbReference type="EC" id="3.4.13.19"/>
    </reaction>
</comment>
<dbReference type="EC" id="3.4.-.-" evidence="6"/>
<dbReference type="Proteomes" id="UP001522905">
    <property type="component" value="Unassembled WGS sequence"/>
</dbReference>
<keyword evidence="5 6" id="KW-0224">Dipeptidase</keyword>
<evidence type="ECO:0000256" key="6">
    <source>
        <dbReference type="RuleBase" id="RU364089"/>
    </source>
</evidence>
<evidence type="ECO:0000256" key="2">
    <source>
        <dbReference type="ARBA" id="ARBA00007225"/>
    </source>
</evidence>
<keyword evidence="3 6" id="KW-0645">Protease</keyword>
<dbReference type="InterPro" id="IPR047804">
    <property type="entry name" value="C69_dipept_A-like"/>
</dbReference>